<dbReference type="EMBL" id="JBIASD010000033">
    <property type="protein sequence ID" value="MFF3670592.1"/>
    <property type="molecule type" value="Genomic_DNA"/>
</dbReference>
<dbReference type="Proteomes" id="UP001602013">
    <property type="component" value="Unassembled WGS sequence"/>
</dbReference>
<evidence type="ECO:0000313" key="1">
    <source>
        <dbReference type="EMBL" id="MFF3670592.1"/>
    </source>
</evidence>
<accession>A0ABW6T2G9</accession>
<protein>
    <submittedName>
        <fullName evidence="1">Uncharacterized protein</fullName>
    </submittedName>
</protein>
<sequence length="70" mass="7255">MFESGTLSPWTCQNGSAVAGSPVHSGAYALRVSPSASQSGECTQSVTLVTVYVNGWYGQGDVYADDFSAT</sequence>
<gene>
    <name evidence="1" type="ORF">ACFYXI_33895</name>
</gene>
<organism evidence="1 2">
    <name type="scientific">Microtetraspora malaysiensis</name>
    <dbReference type="NCBI Taxonomy" id="161358"/>
    <lineage>
        <taxon>Bacteria</taxon>
        <taxon>Bacillati</taxon>
        <taxon>Actinomycetota</taxon>
        <taxon>Actinomycetes</taxon>
        <taxon>Streptosporangiales</taxon>
        <taxon>Streptosporangiaceae</taxon>
        <taxon>Microtetraspora</taxon>
    </lineage>
</organism>
<comment type="caution">
    <text evidence="1">The sequence shown here is derived from an EMBL/GenBank/DDBJ whole genome shotgun (WGS) entry which is preliminary data.</text>
</comment>
<dbReference type="RefSeq" id="WP_387416812.1">
    <property type="nucleotide sequence ID" value="NZ_JBIASD010000033.1"/>
</dbReference>
<keyword evidence="2" id="KW-1185">Reference proteome</keyword>
<reference evidence="1 2" key="1">
    <citation type="submission" date="2024-10" db="EMBL/GenBank/DDBJ databases">
        <title>The Natural Products Discovery Center: Release of the First 8490 Sequenced Strains for Exploring Actinobacteria Biosynthetic Diversity.</title>
        <authorList>
            <person name="Kalkreuter E."/>
            <person name="Kautsar S.A."/>
            <person name="Yang D."/>
            <person name="Bader C.D."/>
            <person name="Teijaro C.N."/>
            <person name="Fluegel L."/>
            <person name="Davis C.M."/>
            <person name="Simpson J.R."/>
            <person name="Lauterbach L."/>
            <person name="Steele A.D."/>
            <person name="Gui C."/>
            <person name="Meng S."/>
            <person name="Li G."/>
            <person name="Viehrig K."/>
            <person name="Ye F."/>
            <person name="Su P."/>
            <person name="Kiefer A.F."/>
            <person name="Nichols A."/>
            <person name="Cepeda A.J."/>
            <person name="Yan W."/>
            <person name="Fan B."/>
            <person name="Jiang Y."/>
            <person name="Adhikari A."/>
            <person name="Zheng C.-J."/>
            <person name="Schuster L."/>
            <person name="Cowan T.M."/>
            <person name="Smanski M.J."/>
            <person name="Chevrette M.G."/>
            <person name="De Carvalho L.P.S."/>
            <person name="Shen B."/>
        </authorList>
    </citation>
    <scope>NUCLEOTIDE SEQUENCE [LARGE SCALE GENOMIC DNA]</scope>
    <source>
        <strain evidence="1 2">NPDC002173</strain>
    </source>
</reference>
<proteinExistence type="predicted"/>
<name>A0ABW6T2G9_9ACTN</name>
<dbReference type="Gene3D" id="2.60.120.260">
    <property type="entry name" value="Galactose-binding domain-like"/>
    <property type="match status" value="1"/>
</dbReference>
<evidence type="ECO:0000313" key="2">
    <source>
        <dbReference type="Proteomes" id="UP001602013"/>
    </source>
</evidence>